<dbReference type="EMBL" id="AP022836">
    <property type="protein sequence ID" value="BCA99392.1"/>
    <property type="molecule type" value="Genomic_DNA"/>
</dbReference>
<reference evidence="2" key="1">
    <citation type="submission" date="2020-03" db="EMBL/GenBank/DDBJ databases">
        <title>Complete genome sequence of Acinetobacter baumannii ATCC19606T, which is a model strain for tolerization of antimicrobial agents.</title>
        <authorList>
            <person name="Tsubouchi T."/>
            <person name="Suzuki M."/>
            <person name="Niki M."/>
            <person name="Oinuma K."/>
            <person name="Niki M."/>
            <person name="Shibayama K."/>
            <person name="Kakeya H."/>
            <person name="Kaneko Y."/>
        </authorList>
    </citation>
    <scope>NUCLEOTIDE SEQUENCE</scope>
    <source>
        <strain evidence="2">ATCC19606</strain>
    </source>
</reference>
<dbReference type="InterPro" id="IPR041685">
    <property type="entry name" value="AAA_GajA/Old/RecF-like"/>
</dbReference>
<name>A0A6F8TG32_ACIBA</name>
<dbReference type="PANTHER" id="PTHR43581:SF2">
    <property type="entry name" value="EXCINUCLEASE ATPASE SUBUNIT"/>
    <property type="match status" value="1"/>
</dbReference>
<dbReference type="InterPro" id="IPR027417">
    <property type="entry name" value="P-loop_NTPase"/>
</dbReference>
<dbReference type="Pfam" id="PF13175">
    <property type="entry name" value="AAA_15"/>
    <property type="match status" value="1"/>
</dbReference>
<organism evidence="2">
    <name type="scientific">Acinetobacter baumannii</name>
    <dbReference type="NCBI Taxonomy" id="470"/>
    <lineage>
        <taxon>Bacteria</taxon>
        <taxon>Pseudomonadati</taxon>
        <taxon>Pseudomonadota</taxon>
        <taxon>Gammaproteobacteria</taxon>
        <taxon>Moraxellales</taxon>
        <taxon>Moraxellaceae</taxon>
        <taxon>Acinetobacter</taxon>
        <taxon>Acinetobacter calcoaceticus/baumannii complex</taxon>
    </lineage>
</organism>
<protein>
    <recommendedName>
        <fullName evidence="1">Endonuclease GajA/Old nuclease/RecF-like AAA domain-containing protein</fullName>
    </recommendedName>
</protein>
<proteinExistence type="predicted"/>
<dbReference type="RefSeq" id="WP_001983808.1">
    <property type="nucleotide sequence ID" value="NZ_AP025740.1"/>
</dbReference>
<dbReference type="GeneID" id="92894022"/>
<dbReference type="PANTHER" id="PTHR43581">
    <property type="entry name" value="ATP/GTP PHOSPHATASE"/>
    <property type="match status" value="1"/>
</dbReference>
<gene>
    <name evidence="2" type="ORF">ATCC19606_17280</name>
</gene>
<evidence type="ECO:0000313" key="2">
    <source>
        <dbReference type="EMBL" id="BCA99392.1"/>
    </source>
</evidence>
<dbReference type="InterPro" id="IPR051396">
    <property type="entry name" value="Bact_Antivir_Def_Nuclease"/>
</dbReference>
<dbReference type="AlphaFoldDB" id="A0A6F8TG32"/>
<dbReference type="SUPFAM" id="SSF52540">
    <property type="entry name" value="P-loop containing nucleoside triphosphate hydrolases"/>
    <property type="match status" value="1"/>
</dbReference>
<evidence type="ECO:0000259" key="1">
    <source>
        <dbReference type="Pfam" id="PF13175"/>
    </source>
</evidence>
<sequence length="271" mass="30204">MIKQLEIKGYKSIVNQKIDFSNLTLLAGLNNSGKSSIIQSLRMYSAAYNGSSPLLGGHGNISDLRSDFVNANDSIDIKLSFEENIISSLCLGDHEILESPIKCPEFFYVGADRLGPQPFLPLNVALDAKPKVGDRGEYVFDFIKKLEESGYLLPEQMIHSLAQGKTFEFVLQGWLNEISPGVQFSFSTNRKADISHAEIDNFRPANVGFGLSYTLPIIAATLGATALAPSYLLDDWLVQWEKHKKENGVLLVLENPEAIFTHKVKRQWGYY</sequence>
<feature type="domain" description="Endonuclease GajA/Old nuclease/RecF-like AAA" evidence="1">
    <location>
        <begin position="1"/>
        <end position="86"/>
    </location>
</feature>
<accession>A0A6F8TG32</accession>
<dbReference type="Gene3D" id="3.40.50.300">
    <property type="entry name" value="P-loop containing nucleotide triphosphate hydrolases"/>
    <property type="match status" value="1"/>
</dbReference>